<dbReference type="InParanoid" id="J3KBK6"/>
<protein>
    <submittedName>
        <fullName evidence="1">Uncharacterized protein</fullName>
    </submittedName>
</protein>
<reference evidence="2" key="2">
    <citation type="journal article" date="2010" name="Genome Res.">
        <title>Population genomic sequencing of Coccidioides fungi reveals recent hybridization and transposon control.</title>
        <authorList>
            <person name="Neafsey D.E."/>
            <person name="Barker B.M."/>
            <person name="Sharpton T.J."/>
            <person name="Stajich J.E."/>
            <person name="Park D.J."/>
            <person name="Whiston E."/>
            <person name="Hung C.-Y."/>
            <person name="McMahan C."/>
            <person name="White J."/>
            <person name="Sykes S."/>
            <person name="Heiman D."/>
            <person name="Young S."/>
            <person name="Zeng Q."/>
            <person name="Abouelleil A."/>
            <person name="Aftuck L."/>
            <person name="Bessette D."/>
            <person name="Brown A."/>
            <person name="FitzGerald M."/>
            <person name="Lui A."/>
            <person name="Macdonald J.P."/>
            <person name="Priest M."/>
            <person name="Orbach M.J."/>
            <person name="Galgiani J.N."/>
            <person name="Kirkland T.N."/>
            <person name="Cole G.T."/>
            <person name="Birren B.W."/>
            <person name="Henn M.R."/>
            <person name="Taylor J.W."/>
            <person name="Rounsley S.D."/>
        </authorList>
    </citation>
    <scope>GENOME REANNOTATION</scope>
    <source>
        <strain evidence="2">RS</strain>
    </source>
</reference>
<evidence type="ECO:0000313" key="2">
    <source>
        <dbReference type="Proteomes" id="UP000001261"/>
    </source>
</evidence>
<dbReference type="GeneID" id="24165346"/>
<evidence type="ECO:0000313" key="1">
    <source>
        <dbReference type="EMBL" id="EAS32514.3"/>
    </source>
</evidence>
<proteinExistence type="predicted"/>
<keyword evidence="2" id="KW-1185">Reference proteome</keyword>
<reference evidence="2" key="1">
    <citation type="journal article" date="2009" name="Genome Res.">
        <title>Comparative genomic analyses of the human fungal pathogens Coccidioides and their relatives.</title>
        <authorList>
            <person name="Sharpton T.J."/>
            <person name="Stajich J.E."/>
            <person name="Rounsley S.D."/>
            <person name="Gardner M.J."/>
            <person name="Wortman J.R."/>
            <person name="Jordar V.S."/>
            <person name="Maiti R."/>
            <person name="Kodira C.D."/>
            <person name="Neafsey D.E."/>
            <person name="Zeng Q."/>
            <person name="Hung C.-Y."/>
            <person name="McMahan C."/>
            <person name="Muszewska A."/>
            <person name="Grynberg M."/>
            <person name="Mandel M.A."/>
            <person name="Kellner E.M."/>
            <person name="Barker B.M."/>
            <person name="Galgiani J.N."/>
            <person name="Orbach M.J."/>
            <person name="Kirkland T.N."/>
            <person name="Cole G.T."/>
            <person name="Henn M.R."/>
            <person name="Birren B.W."/>
            <person name="Taylor J.W."/>
        </authorList>
    </citation>
    <scope>NUCLEOTIDE SEQUENCE [LARGE SCALE GENOMIC DNA]</scope>
    <source>
        <strain evidence="2">RS</strain>
    </source>
</reference>
<dbReference type="KEGG" id="cim:CIMG_13719"/>
<sequence length="146" mass="16321">MTNEVAFSKIYSSLYASSTSDLACLLKIYTSVSAVVEFQVAGTVRVAAEFLWDKSSCKMCQLYCRPTVIFQSSRPVIDSKGCKIANPSKIQAFTLVHSQWQSDSQNVGDTEHASAKKNSLHLPMSLITQHIKDSRSIIQFKYKYPN</sequence>
<accession>J3KBK6</accession>
<dbReference type="RefSeq" id="XP_001244097.2">
    <property type="nucleotide sequence ID" value="XM_001244096.2"/>
</dbReference>
<dbReference type="EMBL" id="GG704916">
    <property type="protein sequence ID" value="EAS32514.3"/>
    <property type="molecule type" value="Genomic_DNA"/>
</dbReference>
<name>J3KBK6_COCIM</name>
<dbReference type="AlphaFoldDB" id="J3KBK6"/>
<dbReference type="Proteomes" id="UP000001261">
    <property type="component" value="Unassembled WGS sequence"/>
</dbReference>
<dbReference type="VEuPathDB" id="FungiDB:CIMG_13719"/>
<organism evidence="1 2">
    <name type="scientific">Coccidioides immitis (strain RS)</name>
    <name type="common">Valley fever fungus</name>
    <dbReference type="NCBI Taxonomy" id="246410"/>
    <lineage>
        <taxon>Eukaryota</taxon>
        <taxon>Fungi</taxon>
        <taxon>Dikarya</taxon>
        <taxon>Ascomycota</taxon>
        <taxon>Pezizomycotina</taxon>
        <taxon>Eurotiomycetes</taxon>
        <taxon>Eurotiomycetidae</taxon>
        <taxon>Onygenales</taxon>
        <taxon>Onygenaceae</taxon>
        <taxon>Coccidioides</taxon>
    </lineage>
</organism>
<gene>
    <name evidence="1" type="ORF">CIMG_13719</name>
</gene>